<protein>
    <submittedName>
        <fullName evidence="1">Uncharacterized protein</fullName>
    </submittedName>
</protein>
<dbReference type="AlphaFoldDB" id="A0A0S4L3D8"/>
<gene>
    <name evidence="1" type="ORF">COMA2_10270</name>
</gene>
<accession>A0A0S4L3D8</accession>
<name>A0A0S4L3D8_9BACT</name>
<sequence length="398" mass="44330">MRADLGQNTKTLTMESKEIAGVCLYGEHLARAFHEFCRVIWPGSSREIDSGQTTPASQADTGPASPPDAPTFVFLKDEKIVGHVTTIPVRLSISSGVKAAHWIVGFMVLPEYRSGLVGPLLIKEVNRALDCAMSLHVEPPVLRILTGLKWVHKGVLPQYLRVMNARGVLENIQPSTVEAVSAGGESSFLRPYLKSRFVRLVGSAGLALGQRLWLGMNCLARPKPIQADLQWEEAFDDSYTHLWQSVAGQLGAALVRDRAALESRYGRKIEGYRLLTCRRDEKLLGYCIVKFKQFLNDRRMGDMKFGTIVDCLYDPRESSVLHGLVAYVAQWARQEGVDALLCTASLKSLGQGLLRNGFLRIHGNLHFAYHSRSPLELEKISLDDWHLMRGDSDADQNF</sequence>
<organism evidence="1 2">
    <name type="scientific">Candidatus Nitrospira nitrificans</name>
    <dbReference type="NCBI Taxonomy" id="1742973"/>
    <lineage>
        <taxon>Bacteria</taxon>
        <taxon>Pseudomonadati</taxon>
        <taxon>Nitrospirota</taxon>
        <taxon>Nitrospiria</taxon>
        <taxon>Nitrospirales</taxon>
        <taxon>Nitrospiraceae</taxon>
        <taxon>Nitrospira</taxon>
    </lineage>
</organism>
<evidence type="ECO:0000313" key="2">
    <source>
        <dbReference type="Proteomes" id="UP000198736"/>
    </source>
</evidence>
<keyword evidence="2" id="KW-1185">Reference proteome</keyword>
<evidence type="ECO:0000313" key="1">
    <source>
        <dbReference type="EMBL" id="CUS31743.1"/>
    </source>
</evidence>
<proteinExistence type="predicted"/>
<dbReference type="Proteomes" id="UP000198736">
    <property type="component" value="Unassembled WGS sequence"/>
</dbReference>
<dbReference type="SUPFAM" id="SSF55729">
    <property type="entry name" value="Acyl-CoA N-acyltransferases (Nat)"/>
    <property type="match status" value="2"/>
</dbReference>
<dbReference type="Gene3D" id="3.40.630.30">
    <property type="match status" value="1"/>
</dbReference>
<dbReference type="EMBL" id="CZPZ01000001">
    <property type="protein sequence ID" value="CUS31743.1"/>
    <property type="molecule type" value="Genomic_DNA"/>
</dbReference>
<dbReference type="STRING" id="1742973.COMA2_10270"/>
<reference evidence="2" key="1">
    <citation type="submission" date="2015-10" db="EMBL/GenBank/DDBJ databases">
        <authorList>
            <person name="Luecker S."/>
            <person name="Luecker S."/>
        </authorList>
    </citation>
    <scope>NUCLEOTIDE SEQUENCE [LARGE SCALE GENOMIC DNA]</scope>
</reference>
<dbReference type="InterPro" id="IPR016181">
    <property type="entry name" value="Acyl_CoA_acyltransferase"/>
</dbReference>